<dbReference type="SUPFAM" id="SSF54719">
    <property type="entry name" value="Fe,Mn superoxide dismutase (SOD), C-terminal domain"/>
    <property type="match status" value="1"/>
</dbReference>
<dbReference type="InterPro" id="IPR019832">
    <property type="entry name" value="Mn/Fe_SOD_C"/>
</dbReference>
<evidence type="ECO:0000259" key="11">
    <source>
        <dbReference type="Pfam" id="PF02777"/>
    </source>
</evidence>
<keyword evidence="4" id="KW-0479">Metal-binding</keyword>
<sequence>MGSIEQTITLIRHGEAQHNVHPPETHDIPDPHLTPRGREQCERLRVELAAKDVLTQEFPELDFSRCAKDPIFPRKEGIYAADLSALQQRAQFARQILRERPERRIAVVCHGAFIRFLQGLDPTNYRTLTADQVFGNCEWRTYRFEADQLVEVEASRTAGDKVTVQEEWQHVQAPLLISMTRKTIYLIRHGEAEHNVNFPASHSIHDPHLTVKGREQCVQLQEKLRKEGYAFDLICVSVLRRALETLQIGLAEQLVPLEGKVNNVLVMPELQGITDAPCDTSVSLSELQREFPRLDFSRCATDQDWPTKVGKYNPQEFHLKARALAVRQFVAERQESHIAIVGHEGFIRFLLGIDTLDYTQLTPQHIFGNCEVRQFTFDSADPSLGAQVRHKVTLPDLPYDYNALEPSISGEIMKLHHTKHHQTYVTNYNAAEEKLAAAVKNSDLREQIALQAAIKFNGGGHLNHSIFWTNLAPKSQGGGEAPKGALATAINEQWGSLEAFKEKFNAALAGIQGSGWAWLGYNKQTKALEIVTTANQDPLIHLTPVLGIDAWEHAYYLQYKNAKAEYFKAIWDVINWKNVAERYAKAQ</sequence>
<accession>A0A261XTP5</accession>
<evidence type="ECO:0000256" key="1">
    <source>
        <dbReference type="ARBA" id="ARBA00001936"/>
    </source>
</evidence>
<evidence type="ECO:0000259" key="10">
    <source>
        <dbReference type="Pfam" id="PF00081"/>
    </source>
</evidence>
<dbReference type="Gene3D" id="3.55.40.20">
    <property type="entry name" value="Iron/manganese superoxide dismutase, C-terminal domain"/>
    <property type="match status" value="1"/>
</dbReference>
<dbReference type="PROSITE" id="PS00088">
    <property type="entry name" value="SOD_MN"/>
    <property type="match status" value="1"/>
</dbReference>
<feature type="domain" description="Manganese/iron superoxide dismutase N-terminal" evidence="10">
    <location>
        <begin position="393"/>
        <end position="472"/>
    </location>
</feature>
<comment type="caution">
    <text evidence="12">The sequence shown here is derived from an EMBL/GenBank/DDBJ whole genome shotgun (WGS) entry which is preliminary data.</text>
</comment>
<keyword evidence="13" id="KW-1185">Reference proteome</keyword>
<evidence type="ECO:0000256" key="9">
    <source>
        <dbReference type="PIRSR" id="PIRSR613078-2"/>
    </source>
</evidence>
<evidence type="ECO:0000256" key="2">
    <source>
        <dbReference type="ARBA" id="ARBA00008714"/>
    </source>
</evidence>
<dbReference type="SUPFAM" id="SSF46609">
    <property type="entry name" value="Fe,Mn superoxide dismutase (SOD), N-terminal domain"/>
    <property type="match status" value="1"/>
</dbReference>
<keyword evidence="7" id="KW-0464">Manganese</keyword>
<dbReference type="InterPro" id="IPR013078">
    <property type="entry name" value="His_Pase_superF_clade-1"/>
</dbReference>
<dbReference type="InterPro" id="IPR001189">
    <property type="entry name" value="Mn/Fe_SOD"/>
</dbReference>
<dbReference type="CDD" id="cd07067">
    <property type="entry name" value="HP_PGM_like"/>
    <property type="match status" value="2"/>
</dbReference>
<dbReference type="InterPro" id="IPR019831">
    <property type="entry name" value="Mn/Fe_SOD_N"/>
</dbReference>
<evidence type="ECO:0000256" key="3">
    <source>
        <dbReference type="ARBA" id="ARBA00012682"/>
    </source>
</evidence>
<dbReference type="Gene3D" id="3.40.50.1240">
    <property type="entry name" value="Phosphoglycerate mutase-like"/>
    <property type="match status" value="3"/>
</dbReference>
<dbReference type="AlphaFoldDB" id="A0A261XTP5"/>
<keyword evidence="6" id="KW-0560">Oxidoreductase</keyword>
<dbReference type="GO" id="GO:0004784">
    <property type="term" value="F:superoxide dismutase activity"/>
    <property type="evidence" value="ECO:0007669"/>
    <property type="project" value="UniProtKB-EC"/>
</dbReference>
<dbReference type="Pfam" id="PF00081">
    <property type="entry name" value="Sod_Fe_N"/>
    <property type="match status" value="1"/>
</dbReference>
<evidence type="ECO:0000256" key="8">
    <source>
        <dbReference type="ARBA" id="ARBA00049204"/>
    </source>
</evidence>
<comment type="cofactor">
    <cofactor evidence="1">
        <name>Mn(2+)</name>
        <dbReference type="ChEBI" id="CHEBI:29035"/>
    </cofactor>
</comment>
<dbReference type="InterPro" id="IPR001345">
    <property type="entry name" value="PG/BPGM_mutase_AS"/>
</dbReference>
<dbReference type="PRINTS" id="PR01703">
    <property type="entry name" value="MNSODISMTASE"/>
</dbReference>
<reference evidence="12 13" key="1">
    <citation type="journal article" date="2017" name="Mycologia">
        <title>Bifiguratus adelaidae, gen. et sp. nov., a new member of Mucoromycotina in endophytic and soil-dwelling habitats.</title>
        <authorList>
            <person name="Torres-Cruz T.J."/>
            <person name="Billingsley Tobias T.L."/>
            <person name="Almatruk M."/>
            <person name="Hesse C."/>
            <person name="Kuske C.R."/>
            <person name="Desiro A."/>
            <person name="Benucci G.M."/>
            <person name="Bonito G."/>
            <person name="Stajich J.E."/>
            <person name="Dunlap C."/>
            <person name="Arnold A.E."/>
            <person name="Porras-Alfaro A."/>
        </authorList>
    </citation>
    <scope>NUCLEOTIDE SEQUENCE [LARGE SCALE GENOMIC DNA]</scope>
    <source>
        <strain evidence="12 13">AZ0501</strain>
    </source>
</reference>
<dbReference type="PROSITE" id="PS00175">
    <property type="entry name" value="PG_MUTASE"/>
    <property type="match status" value="2"/>
</dbReference>
<feature type="binding site" evidence="9">
    <location>
        <position position="241"/>
    </location>
    <ligand>
        <name>substrate</name>
    </ligand>
</feature>
<dbReference type="Gene3D" id="1.10.287.990">
    <property type="entry name" value="Fe,Mn superoxide dismutase (SOD) domain"/>
    <property type="match status" value="1"/>
</dbReference>
<dbReference type="PANTHER" id="PTHR11404">
    <property type="entry name" value="SUPEROXIDE DISMUTASE 2"/>
    <property type="match status" value="1"/>
</dbReference>
<dbReference type="Pfam" id="PF00300">
    <property type="entry name" value="His_Phos_1"/>
    <property type="match status" value="2"/>
</dbReference>
<comment type="catalytic activity">
    <reaction evidence="8">
        <text>2 superoxide + 2 H(+) = H2O2 + O2</text>
        <dbReference type="Rhea" id="RHEA:20696"/>
        <dbReference type="ChEBI" id="CHEBI:15378"/>
        <dbReference type="ChEBI" id="CHEBI:15379"/>
        <dbReference type="ChEBI" id="CHEBI:16240"/>
        <dbReference type="ChEBI" id="CHEBI:18421"/>
        <dbReference type="EC" id="1.15.1.1"/>
    </reaction>
</comment>
<comment type="similarity">
    <text evidence="2">Belongs to the iron/manganese superoxide dismutase family.</text>
</comment>
<keyword evidence="5" id="KW-0049">Antioxidant</keyword>
<feature type="domain" description="Manganese/iron superoxide dismutase C-terminal" evidence="11">
    <location>
        <begin position="482"/>
        <end position="582"/>
    </location>
</feature>
<evidence type="ECO:0000256" key="6">
    <source>
        <dbReference type="ARBA" id="ARBA00023002"/>
    </source>
</evidence>
<evidence type="ECO:0000256" key="5">
    <source>
        <dbReference type="ARBA" id="ARBA00022862"/>
    </source>
</evidence>
<dbReference type="FunFam" id="1.10.287.990:FF:000001">
    <property type="entry name" value="Superoxide dismutase"/>
    <property type="match status" value="1"/>
</dbReference>
<dbReference type="FunFam" id="3.55.40.20:FF:000002">
    <property type="entry name" value="Superoxide dismutase"/>
    <property type="match status" value="1"/>
</dbReference>
<dbReference type="InterPro" id="IPR019833">
    <property type="entry name" value="Mn/Fe_SOD_BS"/>
</dbReference>
<dbReference type="PANTHER" id="PTHR11404:SF6">
    <property type="entry name" value="SUPEROXIDE DISMUTASE [MN], MITOCHONDRIAL"/>
    <property type="match status" value="1"/>
</dbReference>
<evidence type="ECO:0000313" key="12">
    <source>
        <dbReference type="EMBL" id="OZJ01735.1"/>
    </source>
</evidence>
<proteinExistence type="inferred from homology"/>
<dbReference type="SMART" id="SM00855">
    <property type="entry name" value="PGAM"/>
    <property type="match status" value="2"/>
</dbReference>
<dbReference type="Proteomes" id="UP000242875">
    <property type="component" value="Unassembled WGS sequence"/>
</dbReference>
<evidence type="ECO:0000313" key="13">
    <source>
        <dbReference type="Proteomes" id="UP000242875"/>
    </source>
</evidence>
<dbReference type="SUPFAM" id="SSF53254">
    <property type="entry name" value="Phosphoglycerate mutase-like"/>
    <property type="match status" value="2"/>
</dbReference>
<dbReference type="InterPro" id="IPR050265">
    <property type="entry name" value="Fe/Mn_Superoxide_Dismutase"/>
</dbReference>
<protein>
    <recommendedName>
        <fullName evidence="3">superoxide dismutase</fullName>
        <ecNumber evidence="3">1.15.1.1</ecNumber>
    </recommendedName>
</protein>
<dbReference type="EMBL" id="MVBO01000253">
    <property type="protein sequence ID" value="OZJ01735.1"/>
    <property type="molecule type" value="Genomic_DNA"/>
</dbReference>
<dbReference type="GO" id="GO:0005739">
    <property type="term" value="C:mitochondrion"/>
    <property type="evidence" value="ECO:0007669"/>
    <property type="project" value="TreeGrafter"/>
</dbReference>
<gene>
    <name evidence="12" type="ORF">BZG36_05119</name>
</gene>
<dbReference type="InterPro" id="IPR036314">
    <property type="entry name" value="SOD_C_sf"/>
</dbReference>
<organism evidence="12 13">
    <name type="scientific">Bifiguratus adelaidae</name>
    <dbReference type="NCBI Taxonomy" id="1938954"/>
    <lineage>
        <taxon>Eukaryota</taxon>
        <taxon>Fungi</taxon>
        <taxon>Fungi incertae sedis</taxon>
        <taxon>Mucoromycota</taxon>
        <taxon>Mucoromycotina</taxon>
        <taxon>Endogonomycetes</taxon>
        <taxon>Endogonales</taxon>
        <taxon>Endogonales incertae sedis</taxon>
        <taxon>Bifiguratus</taxon>
    </lineage>
</organism>
<evidence type="ECO:0000256" key="7">
    <source>
        <dbReference type="ARBA" id="ARBA00023211"/>
    </source>
</evidence>
<dbReference type="EC" id="1.15.1.1" evidence="3"/>
<dbReference type="InterPro" id="IPR029033">
    <property type="entry name" value="His_PPase_superfam"/>
</dbReference>
<dbReference type="InterPro" id="IPR036324">
    <property type="entry name" value="Mn/Fe_SOD_N_sf"/>
</dbReference>
<dbReference type="OrthoDB" id="239262at2759"/>
<dbReference type="Pfam" id="PF02777">
    <property type="entry name" value="Sod_Fe_C"/>
    <property type="match status" value="1"/>
</dbReference>
<dbReference type="GO" id="GO:0030145">
    <property type="term" value="F:manganese ion binding"/>
    <property type="evidence" value="ECO:0007669"/>
    <property type="project" value="TreeGrafter"/>
</dbReference>
<evidence type="ECO:0000256" key="4">
    <source>
        <dbReference type="ARBA" id="ARBA00022723"/>
    </source>
</evidence>
<feature type="binding site" evidence="9">
    <location>
        <begin position="188"/>
        <end position="195"/>
    </location>
    <ligand>
        <name>substrate</name>
    </ligand>
</feature>
<name>A0A261XTP5_9FUNG</name>